<feature type="compositionally biased region" description="Basic residues" evidence="1">
    <location>
        <begin position="63"/>
        <end position="77"/>
    </location>
</feature>
<feature type="compositionally biased region" description="Basic residues" evidence="1">
    <location>
        <begin position="84"/>
        <end position="94"/>
    </location>
</feature>
<evidence type="ECO:0000256" key="1">
    <source>
        <dbReference type="SAM" id="MobiDB-lite"/>
    </source>
</evidence>
<dbReference type="Proteomes" id="UP001152519">
    <property type="component" value="Unassembled WGS sequence"/>
</dbReference>
<name>A0A9W4GSP5_9ACTN</name>
<evidence type="ECO:0000313" key="3">
    <source>
        <dbReference type="Proteomes" id="UP001152519"/>
    </source>
</evidence>
<dbReference type="EMBL" id="CAJSLV010000059">
    <property type="protein sequence ID" value="CAG6394970.1"/>
    <property type="molecule type" value="Genomic_DNA"/>
</dbReference>
<organism evidence="2 3">
    <name type="scientific">Actinacidiphila cocklensis</name>
    <dbReference type="NCBI Taxonomy" id="887465"/>
    <lineage>
        <taxon>Bacteria</taxon>
        <taxon>Bacillati</taxon>
        <taxon>Actinomycetota</taxon>
        <taxon>Actinomycetes</taxon>
        <taxon>Kitasatosporales</taxon>
        <taxon>Streptomycetaceae</taxon>
        <taxon>Actinacidiphila</taxon>
    </lineage>
</organism>
<sequence length="94" mass="10548">MTPFTATLFLPAPDGATRAPTTHPPRRQVQETHRDFAGSRHPLRRPRVGGAPGADGGRAGGARLRRRDPRRRRRRARAREGARPRGRHRVHLGQ</sequence>
<protein>
    <submittedName>
        <fullName evidence="2">Uncharacterized protein</fullName>
    </submittedName>
</protein>
<comment type="caution">
    <text evidence="2">The sequence shown here is derived from an EMBL/GenBank/DDBJ whole genome shotgun (WGS) entry which is preliminary data.</text>
</comment>
<gene>
    <name evidence="2" type="ORF">SCOCK_30203</name>
</gene>
<reference evidence="2" key="1">
    <citation type="submission" date="2021-05" db="EMBL/GenBank/DDBJ databases">
        <authorList>
            <person name="Arsene-Ploetze F."/>
        </authorList>
    </citation>
    <scope>NUCLEOTIDE SEQUENCE</scope>
    <source>
        <strain evidence="2">DSM 42138</strain>
    </source>
</reference>
<keyword evidence="3" id="KW-1185">Reference proteome</keyword>
<proteinExistence type="predicted"/>
<evidence type="ECO:0000313" key="2">
    <source>
        <dbReference type="EMBL" id="CAG6394970.1"/>
    </source>
</evidence>
<feature type="compositionally biased region" description="Basic and acidic residues" evidence="1">
    <location>
        <begin position="28"/>
        <end position="38"/>
    </location>
</feature>
<dbReference type="AlphaFoldDB" id="A0A9W4GSP5"/>
<accession>A0A9W4GSP5</accession>
<feature type="region of interest" description="Disordered" evidence="1">
    <location>
        <begin position="1"/>
        <end position="94"/>
    </location>
</feature>
<feature type="compositionally biased region" description="Gly residues" evidence="1">
    <location>
        <begin position="50"/>
        <end position="60"/>
    </location>
</feature>